<comment type="caution">
    <text evidence="2">The sequence shown here is derived from an EMBL/GenBank/DDBJ whole genome shotgun (WGS) entry which is preliminary data.</text>
</comment>
<sequence length="537" mass="61356">MFVMKTGICQRPPLQWPQEVLAASVCFPYILTLQPQVLSVYSMVDQQRKQIVGLSGAKGLLSTSDGVLVFTERDIFSLRLVPFEEQIQALVKLERVEEALLLLDGVQSRCPIDSYKELHKAITCLTGFVHFYQQGFSKAKDLFINGELDPREIIRLYPDIQSCIGEDFQSQLDQENKARDLQVVWQEDRNTFHHYLGFLGDFLSAVKGTEKGLECIKEVDCALLRLYVELEDNENLQQLVAFPNECSLTQCVPVLEQHNRFFALGSLYQSHGNQIDAIKTWVKIADGIHKDSFCSDVYGHIEVRHHNRLALAYVTQALQQEEEADLRKTRGKLQEQLWESKFYDVTTVYERVKSTTLHAEKAILLSRMDEHSQALQVLVHQERDLQAAEGFCCRASQGRDSQFRQTLLLTLLQIYLSSRDHTSAAVDLLNSNTRVFAAEKVIQLLPDSWSVQLVSQFFVGSLRETLHQRRMARLQKALSQTELMRHKVVWTQASQTKFRLDKGQKCKVCQRDLGEPQFACNLSGELMHTSCTGFSSS</sequence>
<dbReference type="GO" id="GO:0034058">
    <property type="term" value="P:endosomal vesicle fusion"/>
    <property type="evidence" value="ECO:0007669"/>
    <property type="project" value="TreeGrafter"/>
</dbReference>
<proteinExistence type="predicted"/>
<dbReference type="GO" id="GO:0006914">
    <property type="term" value="P:autophagy"/>
    <property type="evidence" value="ECO:0007669"/>
    <property type="project" value="TreeGrafter"/>
</dbReference>
<keyword evidence="3" id="KW-1185">Reference proteome</keyword>
<dbReference type="PANTHER" id="PTHR12894">
    <property type="entry name" value="CNH DOMAIN CONTAINING"/>
    <property type="match status" value="1"/>
</dbReference>
<dbReference type="AlphaFoldDB" id="A0A6G0IFF1"/>
<protein>
    <submittedName>
        <fullName evidence="2">Transforming growth factor-beta receptor-associated protein 1</fullName>
    </submittedName>
</protein>
<evidence type="ECO:0000259" key="1">
    <source>
        <dbReference type="Pfam" id="PF10366"/>
    </source>
</evidence>
<dbReference type="GO" id="GO:0005737">
    <property type="term" value="C:cytoplasm"/>
    <property type="evidence" value="ECO:0007669"/>
    <property type="project" value="TreeGrafter"/>
</dbReference>
<dbReference type="Proteomes" id="UP000424527">
    <property type="component" value="Unassembled WGS sequence"/>
</dbReference>
<gene>
    <name evidence="2" type="ORF">D5F01_LYC11821</name>
</gene>
<evidence type="ECO:0000313" key="3">
    <source>
        <dbReference type="Proteomes" id="UP000424527"/>
    </source>
</evidence>
<accession>A0A6G0IFF1</accession>
<evidence type="ECO:0000313" key="2">
    <source>
        <dbReference type="EMBL" id="KAE8290104.1"/>
    </source>
</evidence>
<reference evidence="2 3" key="1">
    <citation type="submission" date="2019-07" db="EMBL/GenBank/DDBJ databases">
        <title>Chromosome genome assembly for large yellow croaker.</title>
        <authorList>
            <person name="Xiao S."/>
        </authorList>
    </citation>
    <scope>NUCLEOTIDE SEQUENCE [LARGE SCALE GENOMIC DNA]</scope>
    <source>
        <strain evidence="2">JMULYC20181020</strain>
        <tissue evidence="2">Muscle</tissue>
    </source>
</reference>
<keyword evidence="2" id="KW-0675">Receptor</keyword>
<dbReference type="Pfam" id="PF10366">
    <property type="entry name" value="Vps39_1"/>
    <property type="match status" value="1"/>
</dbReference>
<organism evidence="2 3">
    <name type="scientific">Larimichthys crocea</name>
    <name type="common">Large yellow croaker</name>
    <name type="synonym">Pseudosciaena crocea</name>
    <dbReference type="NCBI Taxonomy" id="215358"/>
    <lineage>
        <taxon>Eukaryota</taxon>
        <taxon>Metazoa</taxon>
        <taxon>Chordata</taxon>
        <taxon>Craniata</taxon>
        <taxon>Vertebrata</taxon>
        <taxon>Euteleostomi</taxon>
        <taxon>Actinopterygii</taxon>
        <taxon>Neopterygii</taxon>
        <taxon>Teleostei</taxon>
        <taxon>Neoteleostei</taxon>
        <taxon>Acanthomorphata</taxon>
        <taxon>Eupercaria</taxon>
        <taxon>Sciaenidae</taxon>
        <taxon>Larimichthys</taxon>
    </lineage>
</organism>
<dbReference type="GO" id="GO:0016020">
    <property type="term" value="C:membrane"/>
    <property type="evidence" value="ECO:0007669"/>
    <property type="project" value="TreeGrafter"/>
</dbReference>
<dbReference type="PANTHER" id="PTHR12894:SF30">
    <property type="entry name" value="TRANSFORMING GROWTH FACTOR-BETA RECEPTOR-ASSOCIATED PROTEIN 1-LIKE"/>
    <property type="match status" value="1"/>
</dbReference>
<name>A0A6G0IFF1_LARCR</name>
<dbReference type="InterPro" id="IPR019452">
    <property type="entry name" value="VPS39/TGF_beta_rcpt-assoc_1"/>
</dbReference>
<feature type="domain" description="Vacuolar sorting protein 39/Transforming growth factor beta receptor-associated" evidence="1">
    <location>
        <begin position="219"/>
        <end position="298"/>
    </location>
</feature>
<dbReference type="InterPro" id="IPR032914">
    <property type="entry name" value="Vam6/VPS39/TRAP1"/>
</dbReference>
<dbReference type="EMBL" id="REGW02000011">
    <property type="protein sequence ID" value="KAE8290104.1"/>
    <property type="molecule type" value="Genomic_DNA"/>
</dbReference>